<name>A0A3R7JI01_CLOSI</name>
<evidence type="ECO:0000313" key="2">
    <source>
        <dbReference type="Proteomes" id="UP000286415"/>
    </source>
</evidence>
<gene>
    <name evidence="1" type="ORF">CSKR_102233</name>
</gene>
<comment type="caution">
    <text evidence="1">The sequence shown here is derived from an EMBL/GenBank/DDBJ whole genome shotgun (WGS) entry which is preliminary data.</text>
</comment>
<dbReference type="EMBL" id="NIRI02000042">
    <property type="protein sequence ID" value="KAG5450098.1"/>
    <property type="molecule type" value="Genomic_DNA"/>
</dbReference>
<dbReference type="Proteomes" id="UP000286415">
    <property type="component" value="Unassembled WGS sequence"/>
</dbReference>
<protein>
    <submittedName>
        <fullName evidence="1">Uncharacterized protein</fullName>
    </submittedName>
</protein>
<reference evidence="1 2" key="1">
    <citation type="journal article" date="2018" name="Biotechnol. Adv.">
        <title>Improved genomic resources and new bioinformatic workflow for the carcinogenic parasite Clonorchis sinensis: Biotechnological implications.</title>
        <authorList>
            <person name="Wang D."/>
            <person name="Korhonen P.K."/>
            <person name="Gasser R.B."/>
            <person name="Young N.D."/>
        </authorList>
    </citation>
    <scope>NUCLEOTIDE SEQUENCE [LARGE SCALE GENOMIC DNA]</scope>
    <source>
        <strain evidence="1">Cs-k2</strain>
    </source>
</reference>
<dbReference type="AlphaFoldDB" id="A0A3R7JI01"/>
<dbReference type="InParanoid" id="A0A3R7JI01"/>
<proteinExistence type="predicted"/>
<accession>A0A3R7JI01</accession>
<evidence type="ECO:0000313" key="1">
    <source>
        <dbReference type="EMBL" id="KAG5450098.1"/>
    </source>
</evidence>
<sequence length="133" mass="15957">MKFTFELKWENQYLFLDVHPYLDRNVTSYPQGRFKPFDRLRSSSHFCFGLIKLAQSPSYRQLYVYNGPLQLNVLHRDASCFSLYYIREITIRFCSEVAEDCSPACDYFGPFWGSPGRHSHRVWRELKFAKYMQ</sequence>
<reference evidence="1 2" key="2">
    <citation type="journal article" date="2021" name="Genomics">
        <title>High-quality reference genome for Clonorchis sinensis.</title>
        <authorList>
            <person name="Young N.D."/>
            <person name="Stroehlein A.J."/>
            <person name="Kinkar L."/>
            <person name="Wang T."/>
            <person name="Sohn W.M."/>
            <person name="Chang B.C.H."/>
            <person name="Kaur P."/>
            <person name="Weisz D."/>
            <person name="Dudchenko O."/>
            <person name="Aiden E.L."/>
            <person name="Korhonen P.K."/>
            <person name="Gasser R.B."/>
        </authorList>
    </citation>
    <scope>NUCLEOTIDE SEQUENCE [LARGE SCALE GENOMIC DNA]</scope>
    <source>
        <strain evidence="1">Cs-k2</strain>
    </source>
</reference>
<organism evidence="1 2">
    <name type="scientific">Clonorchis sinensis</name>
    <name type="common">Chinese liver fluke</name>
    <dbReference type="NCBI Taxonomy" id="79923"/>
    <lineage>
        <taxon>Eukaryota</taxon>
        <taxon>Metazoa</taxon>
        <taxon>Spiralia</taxon>
        <taxon>Lophotrochozoa</taxon>
        <taxon>Platyhelminthes</taxon>
        <taxon>Trematoda</taxon>
        <taxon>Digenea</taxon>
        <taxon>Opisthorchiida</taxon>
        <taxon>Opisthorchiata</taxon>
        <taxon>Opisthorchiidae</taxon>
        <taxon>Clonorchis</taxon>
    </lineage>
</organism>
<keyword evidence="2" id="KW-1185">Reference proteome</keyword>